<dbReference type="OrthoDB" id="5848162at2759"/>
<dbReference type="EMBL" id="LN609528">
    <property type="protein sequence ID" value="CEF62268.1"/>
    <property type="molecule type" value="Genomic_DNA"/>
</dbReference>
<accession>A0A090MUK5</accession>
<keyword evidence="1" id="KW-0472">Membrane</keyword>
<feature type="transmembrane region" description="Helical" evidence="1">
    <location>
        <begin position="198"/>
        <end position="215"/>
    </location>
</feature>
<evidence type="ECO:0000313" key="4">
    <source>
        <dbReference type="WBParaSite" id="SRAE_1000054100.1"/>
    </source>
</evidence>
<name>A0A090MUK5_STRRB</name>
<feature type="transmembrane region" description="Helical" evidence="1">
    <location>
        <begin position="89"/>
        <end position="115"/>
    </location>
</feature>
<gene>
    <name evidence="2 4 5" type="ORF">SRAE_1000054100</name>
</gene>
<proteinExistence type="predicted"/>
<feature type="transmembrane region" description="Helical" evidence="1">
    <location>
        <begin position="20"/>
        <end position="38"/>
    </location>
</feature>
<sequence length="260" mass="30919">MTSNLDKDLQDRIFCTCYGIYYFGSTFYLISVVLWYYIPNIEKKIWYKICLWPITIFSIDILGILSFFLNDWLVDSEDNYTYELAPLSMYHGISIVVYSICMIIFFLFSLTLFLIEIAKLCNNQLSKLEADKNNFQSFKIPIDILLINFWSIISYIIIYPGNSIIFGIFVADNWGEHFFKYRAFLTNSLKITKQYDDLFMVIAPIVQFLLTVIFFKEFRESFFWIITCGKLYNYDLTEDSNRWAKEVKNKNLFLTNKNNT</sequence>
<reference evidence="4" key="2">
    <citation type="submission" date="2020-12" db="UniProtKB">
        <authorList>
            <consortium name="WormBaseParasite"/>
        </authorList>
    </citation>
    <scope>IDENTIFICATION</scope>
</reference>
<evidence type="ECO:0000256" key="1">
    <source>
        <dbReference type="SAM" id="Phobius"/>
    </source>
</evidence>
<organism evidence="2">
    <name type="scientific">Strongyloides ratti</name>
    <name type="common">Parasitic roundworm</name>
    <dbReference type="NCBI Taxonomy" id="34506"/>
    <lineage>
        <taxon>Eukaryota</taxon>
        <taxon>Metazoa</taxon>
        <taxon>Ecdysozoa</taxon>
        <taxon>Nematoda</taxon>
        <taxon>Chromadorea</taxon>
        <taxon>Rhabditida</taxon>
        <taxon>Tylenchina</taxon>
        <taxon>Panagrolaimomorpha</taxon>
        <taxon>Strongyloidoidea</taxon>
        <taxon>Strongyloididae</taxon>
        <taxon>Strongyloides</taxon>
    </lineage>
</organism>
<dbReference type="GeneID" id="36374633"/>
<evidence type="ECO:0000313" key="3">
    <source>
        <dbReference type="Proteomes" id="UP000035682"/>
    </source>
</evidence>
<evidence type="ECO:0000313" key="5">
    <source>
        <dbReference type="WormBase" id="SRAE_1000054100"/>
    </source>
</evidence>
<feature type="transmembrane region" description="Helical" evidence="1">
    <location>
        <begin position="50"/>
        <end position="69"/>
    </location>
</feature>
<dbReference type="WBParaSite" id="SRAE_1000054100.1">
    <property type="protein sequence ID" value="SRAE_1000054100.1"/>
    <property type="gene ID" value="WBGene00257138"/>
</dbReference>
<keyword evidence="1" id="KW-1133">Transmembrane helix</keyword>
<evidence type="ECO:0000313" key="2">
    <source>
        <dbReference type="EMBL" id="CEF62268.1"/>
    </source>
</evidence>
<keyword evidence="1" id="KW-0812">Transmembrane</keyword>
<keyword evidence="3" id="KW-1185">Reference proteome</keyword>
<dbReference type="WormBase" id="SRAE_1000054100">
    <property type="protein sequence ID" value="SRP02158"/>
    <property type="gene ID" value="WBGene00257138"/>
</dbReference>
<reference evidence="2 3" key="1">
    <citation type="submission" date="2014-09" db="EMBL/GenBank/DDBJ databases">
        <authorList>
            <person name="Martin A.A."/>
        </authorList>
    </citation>
    <scope>NUCLEOTIDE SEQUENCE</scope>
    <source>
        <strain evidence="3">ED321</strain>
        <strain evidence="2">ED321 Heterogonic</strain>
    </source>
</reference>
<protein>
    <submittedName>
        <fullName evidence="4">Serpentine receptor class gamma</fullName>
    </submittedName>
</protein>
<feature type="transmembrane region" description="Helical" evidence="1">
    <location>
        <begin position="145"/>
        <end position="171"/>
    </location>
</feature>
<dbReference type="Proteomes" id="UP000035682">
    <property type="component" value="Unplaced"/>
</dbReference>
<dbReference type="AlphaFoldDB" id="A0A090MUK5"/>
<dbReference type="CTD" id="36374633"/>
<dbReference type="RefSeq" id="XP_024501470.1">
    <property type="nucleotide sequence ID" value="XM_024647388.1"/>
</dbReference>